<keyword evidence="2" id="KW-1185">Reference proteome</keyword>
<comment type="caution">
    <text evidence="1">The sequence shown here is derived from an EMBL/GenBank/DDBJ whole genome shotgun (WGS) entry which is preliminary data.</text>
</comment>
<dbReference type="AlphaFoldDB" id="A0A0M2NKQ8"/>
<dbReference type="Proteomes" id="UP000034076">
    <property type="component" value="Unassembled WGS sequence"/>
</dbReference>
<organism evidence="1 2">
    <name type="scientific">Christensenella hongkongensis</name>
    <dbReference type="NCBI Taxonomy" id="270498"/>
    <lineage>
        <taxon>Bacteria</taxon>
        <taxon>Bacillati</taxon>
        <taxon>Bacillota</taxon>
        <taxon>Clostridia</taxon>
        <taxon>Christensenellales</taxon>
        <taxon>Christensenellaceae</taxon>
        <taxon>Christensenella</taxon>
    </lineage>
</organism>
<dbReference type="EMBL" id="LAYJ01000088">
    <property type="protein sequence ID" value="KKI51017.1"/>
    <property type="molecule type" value="Genomic_DNA"/>
</dbReference>
<reference evidence="1 2" key="1">
    <citation type="submission" date="2015-04" db="EMBL/GenBank/DDBJ databases">
        <title>Draft genome sequence of bacteremic isolate Catabacter hongkongensis type strain HKU16T.</title>
        <authorList>
            <person name="Lau S.K."/>
            <person name="Teng J.L."/>
            <person name="Huang Y."/>
            <person name="Curreem S.O."/>
            <person name="Tsui S.K."/>
            <person name="Woo P.C."/>
        </authorList>
    </citation>
    <scope>NUCLEOTIDE SEQUENCE [LARGE SCALE GENOMIC DNA]</scope>
    <source>
        <strain evidence="1 2">HKU16</strain>
    </source>
</reference>
<sequence>MIKRMANKRREEGFAFYITKNADDFIRVFDYHFLFFL</sequence>
<evidence type="ECO:0000313" key="2">
    <source>
        <dbReference type="Proteomes" id="UP000034076"/>
    </source>
</evidence>
<accession>A0A0M2NKQ8</accession>
<name>A0A0M2NKQ8_9FIRM</name>
<evidence type="ECO:0000313" key="1">
    <source>
        <dbReference type="EMBL" id="KKI51017.1"/>
    </source>
</evidence>
<protein>
    <submittedName>
        <fullName evidence="1">Uncharacterized protein</fullName>
    </submittedName>
</protein>
<dbReference type="STRING" id="270498.CHK_1404"/>
<proteinExistence type="predicted"/>
<gene>
    <name evidence="1" type="ORF">CHK_1404</name>
</gene>